<sequence length="217" mass="23691">MSDDTVSLVIEGRDVTAPPTASIIQAYAASGGQLVSNVGCMGQGVCGSCRCMVRREGARDVTMELACETPVEAGMQVAFVSYFQPKRPHVYDLETLTDGWQILDAVDEVFPQAKNCRHCGGCDRACPRGLEVQKGVEYAVSGDVQAAKDVFSECIMCNLCTLACPERIRPNHLGLFVRRALAALTLRPVELMRRLRQIESGRLTVDVTAVDRPEDRP</sequence>
<dbReference type="InterPro" id="IPR001041">
    <property type="entry name" value="2Fe-2S_ferredoxin-type"/>
</dbReference>
<dbReference type="Pfam" id="PF13510">
    <property type="entry name" value="Fer2_4"/>
    <property type="match status" value="1"/>
</dbReference>
<dbReference type="PROSITE" id="PS51085">
    <property type="entry name" value="2FE2S_FER_2"/>
    <property type="match status" value="1"/>
</dbReference>
<gene>
    <name evidence="6" type="ORF">KL86APRO_20516</name>
</gene>
<accession>A0A212KKY0</accession>
<dbReference type="SUPFAM" id="SSF46548">
    <property type="entry name" value="alpha-helical ferredoxin"/>
    <property type="match status" value="1"/>
</dbReference>
<organism evidence="6">
    <name type="scientific">uncultured Alphaproteobacteria bacterium</name>
    <dbReference type="NCBI Taxonomy" id="91750"/>
    <lineage>
        <taxon>Bacteria</taxon>
        <taxon>Pseudomonadati</taxon>
        <taxon>Pseudomonadota</taxon>
        <taxon>Alphaproteobacteria</taxon>
        <taxon>environmental samples</taxon>
    </lineage>
</organism>
<evidence type="ECO:0000256" key="1">
    <source>
        <dbReference type="ARBA" id="ARBA00022723"/>
    </source>
</evidence>
<feature type="domain" description="4Fe-4S ferredoxin-type" evidence="5">
    <location>
        <begin position="107"/>
        <end position="135"/>
    </location>
</feature>
<dbReference type="InterPro" id="IPR017900">
    <property type="entry name" value="4Fe4S_Fe_S_CS"/>
</dbReference>
<dbReference type="InterPro" id="IPR017896">
    <property type="entry name" value="4Fe4S_Fe-S-bd"/>
</dbReference>
<dbReference type="InterPro" id="IPR036010">
    <property type="entry name" value="2Fe-2S_ferredoxin-like_sf"/>
</dbReference>
<feature type="domain" description="2Fe-2S ferredoxin-type" evidence="4">
    <location>
        <begin position="4"/>
        <end position="83"/>
    </location>
</feature>
<dbReference type="PROSITE" id="PS51379">
    <property type="entry name" value="4FE4S_FER_2"/>
    <property type="match status" value="2"/>
</dbReference>
<dbReference type="AlphaFoldDB" id="A0A212KKY0"/>
<keyword evidence="2" id="KW-0408">Iron</keyword>
<dbReference type="SUPFAM" id="SSF54292">
    <property type="entry name" value="2Fe-2S ferredoxin-like"/>
    <property type="match status" value="1"/>
</dbReference>
<evidence type="ECO:0000256" key="2">
    <source>
        <dbReference type="ARBA" id="ARBA00023004"/>
    </source>
</evidence>
<keyword evidence="3" id="KW-0411">Iron-sulfur</keyword>
<dbReference type="PROSITE" id="PS00198">
    <property type="entry name" value="4FE4S_FER_1"/>
    <property type="match status" value="2"/>
</dbReference>
<dbReference type="Pfam" id="PF13187">
    <property type="entry name" value="Fer4_9"/>
    <property type="match status" value="1"/>
</dbReference>
<evidence type="ECO:0008006" key="7">
    <source>
        <dbReference type="Google" id="ProtNLM"/>
    </source>
</evidence>
<name>A0A212KKY0_9PROT</name>
<evidence type="ECO:0000259" key="4">
    <source>
        <dbReference type="PROSITE" id="PS51085"/>
    </source>
</evidence>
<dbReference type="EMBL" id="FLUO01000002">
    <property type="protein sequence ID" value="SBW12245.1"/>
    <property type="molecule type" value="Genomic_DNA"/>
</dbReference>
<reference evidence="6" key="1">
    <citation type="submission" date="2016-04" db="EMBL/GenBank/DDBJ databases">
        <authorList>
            <person name="Evans L.H."/>
            <person name="Alamgir A."/>
            <person name="Owens N."/>
            <person name="Weber N.D."/>
            <person name="Virtaneva K."/>
            <person name="Barbian K."/>
            <person name="Babar A."/>
            <person name="Rosenke K."/>
        </authorList>
    </citation>
    <scope>NUCLEOTIDE SEQUENCE</scope>
    <source>
        <strain evidence="6">86</strain>
    </source>
</reference>
<dbReference type="Gene3D" id="3.30.70.20">
    <property type="match status" value="1"/>
</dbReference>
<feature type="domain" description="4Fe-4S ferredoxin-type" evidence="5">
    <location>
        <begin position="144"/>
        <end position="173"/>
    </location>
</feature>
<dbReference type="GO" id="GO:0046872">
    <property type="term" value="F:metal ion binding"/>
    <property type="evidence" value="ECO:0007669"/>
    <property type="project" value="UniProtKB-KW"/>
</dbReference>
<evidence type="ECO:0000259" key="5">
    <source>
        <dbReference type="PROSITE" id="PS51379"/>
    </source>
</evidence>
<evidence type="ECO:0000256" key="3">
    <source>
        <dbReference type="ARBA" id="ARBA00023014"/>
    </source>
</evidence>
<protein>
    <recommendedName>
        <fullName evidence="7">Ferredoxin</fullName>
    </recommendedName>
</protein>
<dbReference type="GO" id="GO:0051536">
    <property type="term" value="F:iron-sulfur cluster binding"/>
    <property type="evidence" value="ECO:0007669"/>
    <property type="project" value="UniProtKB-KW"/>
</dbReference>
<dbReference type="Gene3D" id="3.10.20.30">
    <property type="match status" value="1"/>
</dbReference>
<dbReference type="InterPro" id="IPR012675">
    <property type="entry name" value="Beta-grasp_dom_sf"/>
</dbReference>
<keyword evidence="1" id="KW-0479">Metal-binding</keyword>
<proteinExistence type="predicted"/>
<evidence type="ECO:0000313" key="6">
    <source>
        <dbReference type="EMBL" id="SBW12245.1"/>
    </source>
</evidence>